<feature type="compositionally biased region" description="Low complexity" evidence="1">
    <location>
        <begin position="471"/>
        <end position="481"/>
    </location>
</feature>
<organism evidence="2 3">
    <name type="scientific">Colletotrichum kahawae</name>
    <name type="common">Coffee berry disease fungus</name>
    <dbReference type="NCBI Taxonomy" id="34407"/>
    <lineage>
        <taxon>Eukaryota</taxon>
        <taxon>Fungi</taxon>
        <taxon>Dikarya</taxon>
        <taxon>Ascomycota</taxon>
        <taxon>Pezizomycotina</taxon>
        <taxon>Sordariomycetes</taxon>
        <taxon>Hypocreomycetidae</taxon>
        <taxon>Glomerellales</taxon>
        <taxon>Glomerellaceae</taxon>
        <taxon>Colletotrichum</taxon>
        <taxon>Colletotrichum gloeosporioides species complex</taxon>
    </lineage>
</organism>
<dbReference type="AlphaFoldDB" id="A0AAD9Y1S8"/>
<feature type="region of interest" description="Disordered" evidence="1">
    <location>
        <begin position="405"/>
        <end position="512"/>
    </location>
</feature>
<accession>A0AAD9Y1S8</accession>
<evidence type="ECO:0000256" key="1">
    <source>
        <dbReference type="SAM" id="MobiDB-lite"/>
    </source>
</evidence>
<comment type="caution">
    <text evidence="2">The sequence shown here is derived from an EMBL/GenBank/DDBJ whole genome shotgun (WGS) entry which is preliminary data.</text>
</comment>
<protein>
    <submittedName>
        <fullName evidence="2">Uncharacterized protein</fullName>
    </submittedName>
</protein>
<name>A0AAD9Y1S8_COLKA</name>
<gene>
    <name evidence="2" type="ORF">CKAH01_18989</name>
</gene>
<sequence length="585" mass="65296">MARTKEVDIPQKRKAHASEPTRSTNKRTKPEINKTPNKSTKNLPFQDINRLQKIFHSGTLNRTAIENRILLLSSKAEVEKIQQHASSQVSSPAGNQEEQLIEDFRAWDEINNGCKPEILAGQHRVEALKAYVEETGEPMSADWKTISEELPQKYRRKHIRALFYPHLPTSESPSSQCKRRPNFLALLDNDQYFNIHEAIVSNRNLRFPSLLYITDIKKDERHILSDVMAHVVSWVTLTPEEVSKRAPNKPSLAANITKTITPTEDHVKQVVSERDNGLNLADYRRRWGDLPTIVANMVEQDVLSQVLSNMASFKRTEHVHLLKEARLLQSVRQITGEELHPEWIIDTEQSTLSAAHNSAVVSSFFAFADNTPEVKKDTILSRKIHSAAFEAILASWFAEAGGSLSEKTQRSDVQVSQERQLDPNSANGMDSDGGESRVEDTNLNEAGDNAEPSPPPSTQASTHGGKAYQESSISSKGSSDSNVQGHTTNKVVAPPRRSRPPKRAQPPSTPSQAYAEELVESFMDDDDDDDNEGLMELTSTARDSILKSPSLPPLISSRQSKPPPSSQAVVKRIVRNVIRPGSIRM</sequence>
<feature type="compositionally biased region" description="Low complexity" evidence="1">
    <location>
        <begin position="546"/>
        <end position="560"/>
    </location>
</feature>
<feature type="region of interest" description="Disordered" evidence="1">
    <location>
        <begin position="540"/>
        <end position="568"/>
    </location>
</feature>
<dbReference type="EMBL" id="VYYT01000478">
    <property type="protein sequence ID" value="KAK2734013.1"/>
    <property type="molecule type" value="Genomic_DNA"/>
</dbReference>
<feature type="region of interest" description="Disordered" evidence="1">
    <location>
        <begin position="1"/>
        <end position="43"/>
    </location>
</feature>
<feature type="compositionally biased region" description="Polar residues" evidence="1">
    <location>
        <begin position="34"/>
        <end position="43"/>
    </location>
</feature>
<evidence type="ECO:0000313" key="2">
    <source>
        <dbReference type="EMBL" id="KAK2734013.1"/>
    </source>
</evidence>
<dbReference type="Proteomes" id="UP001281614">
    <property type="component" value="Unassembled WGS sequence"/>
</dbReference>
<feature type="compositionally biased region" description="Polar residues" evidence="1">
    <location>
        <begin position="411"/>
        <end position="428"/>
    </location>
</feature>
<feature type="compositionally biased region" description="Basic and acidic residues" evidence="1">
    <location>
        <begin position="1"/>
        <end position="19"/>
    </location>
</feature>
<evidence type="ECO:0000313" key="3">
    <source>
        <dbReference type="Proteomes" id="UP001281614"/>
    </source>
</evidence>
<reference evidence="2" key="1">
    <citation type="submission" date="2023-02" db="EMBL/GenBank/DDBJ databases">
        <title>Colletotrichum kahawae CIFC_Que2 genome sequencing and assembly.</title>
        <authorList>
            <person name="Baroncelli R."/>
        </authorList>
    </citation>
    <scope>NUCLEOTIDE SEQUENCE</scope>
    <source>
        <strain evidence="2">CIFC_Que2</strain>
    </source>
</reference>
<keyword evidence="3" id="KW-1185">Reference proteome</keyword>
<proteinExistence type="predicted"/>